<dbReference type="Pfam" id="PF03732">
    <property type="entry name" value="Retrotrans_gag"/>
    <property type="match status" value="1"/>
</dbReference>
<evidence type="ECO:0000313" key="5">
    <source>
        <dbReference type="RefSeq" id="XP_056691572.1"/>
    </source>
</evidence>
<gene>
    <name evidence="4" type="primary">LOC130459283</name>
    <name evidence="5" type="synonym">LOC130467163</name>
</gene>
<dbReference type="RefSeq" id="XP_056691572.1">
    <property type="nucleotide sequence ID" value="XM_056835594.1"/>
</dbReference>
<feature type="compositionally biased region" description="Gly residues" evidence="1">
    <location>
        <begin position="265"/>
        <end position="277"/>
    </location>
</feature>
<dbReference type="GeneID" id="130459283"/>
<feature type="region of interest" description="Disordered" evidence="1">
    <location>
        <begin position="331"/>
        <end position="406"/>
    </location>
</feature>
<evidence type="ECO:0000313" key="3">
    <source>
        <dbReference type="Proteomes" id="UP000813463"/>
    </source>
</evidence>
<evidence type="ECO:0000259" key="2">
    <source>
        <dbReference type="Pfam" id="PF03732"/>
    </source>
</evidence>
<reference evidence="4 5" key="2">
    <citation type="submission" date="2025-05" db="UniProtKB">
        <authorList>
            <consortium name="RefSeq"/>
        </authorList>
    </citation>
    <scope>IDENTIFICATION</scope>
    <source>
        <tissue evidence="4 5">Leaf</tissue>
    </source>
</reference>
<dbReference type="Proteomes" id="UP000813463">
    <property type="component" value="Chromosome 2"/>
</dbReference>
<dbReference type="PANTHER" id="PTHR34482:SF48">
    <property type="entry name" value="GAG PROTEASE POLYPROTEIN"/>
    <property type="match status" value="1"/>
</dbReference>
<sequence>MVNSSIKLYGIMYKWCFKPKIEYTNCRSRSRMANNNDLAAAIRLLAEKLTQERTERPDSAGEMFERLSKVKPPYFKGQADPTFLENWIREFEKLFEAVSCPGSMRVSQAVLYLKDEADLWWKENGNRLSAVEGFNWDSFIVALRGKFYPPFMRKQKAQEFINLRMGNMTIAEYYSKFIALSRFAPEVVATEELKAQRFEQGLTDEIQLGLGGETFTSLDIVYGRAAHIYGLQSRREKKTVVIGEKRKDFNAGGNQENFKKNRNGNGNGNGNFQGGNNQGHHNNSNPSERVHYCKMCSNNHPGKNCKGELVTCNYCQKRGHREYECFTKQRKEQNSNGGGNQVRFNQSGGQNSKPGGAQNNQENYNKPANDNNNPNKAPGKLYMMNQNEDERSADMDSGGEFSLGDF</sequence>
<feature type="region of interest" description="Disordered" evidence="1">
    <location>
        <begin position="246"/>
        <end position="286"/>
    </location>
</feature>
<dbReference type="RefSeq" id="XP_056682525.1">
    <property type="nucleotide sequence ID" value="XM_056826547.1"/>
</dbReference>
<name>A0ABM3QGN6_SPIOL</name>
<evidence type="ECO:0000313" key="4">
    <source>
        <dbReference type="RefSeq" id="XP_056682525.1"/>
    </source>
</evidence>
<reference evidence="3" key="1">
    <citation type="journal article" date="2021" name="Nat. Commun.">
        <title>Genomic analyses provide insights into spinach domestication and the genetic basis of agronomic traits.</title>
        <authorList>
            <person name="Cai X."/>
            <person name="Sun X."/>
            <person name="Xu C."/>
            <person name="Sun H."/>
            <person name="Wang X."/>
            <person name="Ge C."/>
            <person name="Zhang Z."/>
            <person name="Wang Q."/>
            <person name="Fei Z."/>
            <person name="Jiao C."/>
            <person name="Wang Q."/>
        </authorList>
    </citation>
    <scope>NUCLEOTIDE SEQUENCE [LARGE SCALE GENOMIC DNA]</scope>
    <source>
        <strain evidence="3">cv. Varoflay</strain>
    </source>
</reference>
<keyword evidence="3" id="KW-1185">Reference proteome</keyword>
<feature type="compositionally biased region" description="Low complexity" evidence="1">
    <location>
        <begin position="363"/>
        <end position="378"/>
    </location>
</feature>
<protein>
    <recommendedName>
        <fullName evidence="2">Retrotransposon gag domain-containing protein</fullName>
    </recommendedName>
</protein>
<accession>A0ABM3QGN6</accession>
<dbReference type="PANTHER" id="PTHR34482">
    <property type="entry name" value="DNA DAMAGE-INDUCIBLE PROTEIN 1-LIKE"/>
    <property type="match status" value="1"/>
</dbReference>
<feature type="domain" description="Retrotransposon gag" evidence="2">
    <location>
        <begin position="109"/>
        <end position="203"/>
    </location>
</feature>
<dbReference type="InterPro" id="IPR005162">
    <property type="entry name" value="Retrotrans_gag_dom"/>
</dbReference>
<feature type="compositionally biased region" description="Polar residues" evidence="1">
    <location>
        <begin position="342"/>
        <end position="362"/>
    </location>
</feature>
<proteinExistence type="predicted"/>
<organism evidence="3 4">
    <name type="scientific">Spinacia oleracea</name>
    <name type="common">Spinach</name>
    <dbReference type="NCBI Taxonomy" id="3562"/>
    <lineage>
        <taxon>Eukaryota</taxon>
        <taxon>Viridiplantae</taxon>
        <taxon>Streptophyta</taxon>
        <taxon>Embryophyta</taxon>
        <taxon>Tracheophyta</taxon>
        <taxon>Spermatophyta</taxon>
        <taxon>Magnoliopsida</taxon>
        <taxon>eudicotyledons</taxon>
        <taxon>Gunneridae</taxon>
        <taxon>Pentapetalae</taxon>
        <taxon>Caryophyllales</taxon>
        <taxon>Chenopodiaceae</taxon>
        <taxon>Chenopodioideae</taxon>
        <taxon>Anserineae</taxon>
        <taxon>Spinacia</taxon>
    </lineage>
</organism>
<evidence type="ECO:0000256" key="1">
    <source>
        <dbReference type="SAM" id="MobiDB-lite"/>
    </source>
</evidence>
<dbReference type="Proteomes" id="UP000813463">
    <property type="component" value="Chromosome 4"/>
</dbReference>